<dbReference type="Proteomes" id="UP000014387">
    <property type="component" value="Unassembled WGS sequence"/>
</dbReference>
<name>A0A9W5VWF5_9ACTO</name>
<organism evidence="1 2">
    <name type="scientific">Gleimia europaea ACS-120-V-Col10b</name>
    <dbReference type="NCBI Taxonomy" id="883069"/>
    <lineage>
        <taxon>Bacteria</taxon>
        <taxon>Bacillati</taxon>
        <taxon>Actinomycetota</taxon>
        <taxon>Actinomycetes</taxon>
        <taxon>Actinomycetales</taxon>
        <taxon>Actinomycetaceae</taxon>
        <taxon>Gleimia</taxon>
    </lineage>
</organism>
<evidence type="ECO:0000313" key="1">
    <source>
        <dbReference type="EMBL" id="EPD30922.1"/>
    </source>
</evidence>
<accession>A0A9W5VWF5</accession>
<gene>
    <name evidence="1" type="ORF">HMPREF9238_00677</name>
</gene>
<protein>
    <submittedName>
        <fullName evidence="1">Uncharacterized protein</fullName>
    </submittedName>
</protein>
<evidence type="ECO:0000313" key="2">
    <source>
        <dbReference type="Proteomes" id="UP000014387"/>
    </source>
</evidence>
<reference evidence="1 2" key="1">
    <citation type="submission" date="2013-05" db="EMBL/GenBank/DDBJ databases">
        <title>The Genome Sequence of Actinomyces europaeus ACS-120-V-COL10B.</title>
        <authorList>
            <consortium name="The Broad Institute Genomics Platform"/>
            <person name="Earl A."/>
            <person name="Ward D."/>
            <person name="Feldgarden M."/>
            <person name="Gevers D."/>
            <person name="Saerens B."/>
            <person name="Vaneechoutte M."/>
            <person name="Walker B."/>
            <person name="Young S."/>
            <person name="Zeng Q."/>
            <person name="Gargeya S."/>
            <person name="Fitzgerald M."/>
            <person name="Haas B."/>
            <person name="Abouelleil A."/>
            <person name="Allen A.W."/>
            <person name="Alvarado L."/>
            <person name="Arachchi H.M."/>
            <person name="Berlin A.M."/>
            <person name="Chapman S.B."/>
            <person name="Gainer-Dewar J."/>
            <person name="Goldberg J."/>
            <person name="Griggs A."/>
            <person name="Gujja S."/>
            <person name="Hansen M."/>
            <person name="Howarth C."/>
            <person name="Imamovic A."/>
            <person name="Ireland A."/>
            <person name="Larimer J."/>
            <person name="McCowan C."/>
            <person name="Murphy C."/>
            <person name="Pearson M."/>
            <person name="Poon T.W."/>
            <person name="Priest M."/>
            <person name="Roberts A."/>
            <person name="Saif S."/>
            <person name="Shea T."/>
            <person name="Sisk P."/>
            <person name="Sykes S."/>
            <person name="Wortman J."/>
            <person name="Nusbaum C."/>
            <person name="Birren B."/>
        </authorList>
    </citation>
    <scope>NUCLEOTIDE SEQUENCE [LARGE SCALE GENOMIC DNA]</scope>
    <source>
        <strain evidence="1 2">ACS-120-V-Col10b</strain>
    </source>
</reference>
<dbReference type="OrthoDB" id="4762866at2"/>
<sequence length="185" mass="20686">MHKQATDTTCGIAAALQVAAKHVPSVHKYADMNAAEAALEQERVHRIASRMGVPWPRRLGTSTWAMTGLLNRATGLTYRRYAWIPGIEDLALSALKRGADVAFFTGGGTLKLKEPWCFADVIPRHVITASMRGEQIEIFEPAEGKYWTMEWNDFVARSHSCTRERAFGNWQRVLVAVIPEGMEKT</sequence>
<comment type="caution">
    <text evidence="1">The sequence shown here is derived from an EMBL/GenBank/DDBJ whole genome shotgun (WGS) entry which is preliminary data.</text>
</comment>
<keyword evidence="2" id="KW-1185">Reference proteome</keyword>
<dbReference type="AlphaFoldDB" id="A0A9W5VWF5"/>
<dbReference type="EMBL" id="AGWN01000001">
    <property type="protein sequence ID" value="EPD30922.1"/>
    <property type="molecule type" value="Genomic_DNA"/>
</dbReference>
<proteinExistence type="predicted"/>
<dbReference type="RefSeq" id="WP_016444034.1">
    <property type="nucleotide sequence ID" value="NZ_KE150266.1"/>
</dbReference>